<gene>
    <name evidence="2" type="ORF">RSOLAG1IB_11560</name>
</gene>
<evidence type="ECO:0000256" key="1">
    <source>
        <dbReference type="SAM" id="MobiDB-lite"/>
    </source>
</evidence>
<feature type="compositionally biased region" description="Polar residues" evidence="1">
    <location>
        <begin position="174"/>
        <end position="193"/>
    </location>
</feature>
<accession>A0A0B7FCX6</accession>
<dbReference type="EMBL" id="LN679245">
    <property type="protein sequence ID" value="CEL54028.1"/>
    <property type="molecule type" value="Genomic_DNA"/>
</dbReference>
<dbReference type="Proteomes" id="UP000059188">
    <property type="component" value="Unassembled WGS sequence"/>
</dbReference>
<organism evidence="2 3">
    <name type="scientific">Thanatephorus cucumeris (strain AG1-IB / isolate 7/3/14)</name>
    <name type="common">Lettuce bottom rot fungus</name>
    <name type="synonym">Rhizoctonia solani</name>
    <dbReference type="NCBI Taxonomy" id="1108050"/>
    <lineage>
        <taxon>Eukaryota</taxon>
        <taxon>Fungi</taxon>
        <taxon>Dikarya</taxon>
        <taxon>Basidiomycota</taxon>
        <taxon>Agaricomycotina</taxon>
        <taxon>Agaricomycetes</taxon>
        <taxon>Cantharellales</taxon>
        <taxon>Ceratobasidiaceae</taxon>
        <taxon>Rhizoctonia</taxon>
        <taxon>Rhizoctonia solani AG-1</taxon>
    </lineage>
</organism>
<evidence type="ECO:0000313" key="2">
    <source>
        <dbReference type="EMBL" id="CEL54028.1"/>
    </source>
</evidence>
<feature type="region of interest" description="Disordered" evidence="1">
    <location>
        <begin position="1"/>
        <end position="62"/>
    </location>
</feature>
<protein>
    <submittedName>
        <fullName evidence="2">Uncharacterized protein</fullName>
    </submittedName>
</protein>
<dbReference type="AlphaFoldDB" id="A0A0B7FCX6"/>
<name>A0A0B7FCX6_THACB</name>
<reference evidence="2 3" key="1">
    <citation type="submission" date="2014-11" db="EMBL/GenBank/DDBJ databases">
        <authorList>
            <person name="Wibberg Daniel"/>
        </authorList>
    </citation>
    <scope>NUCLEOTIDE SEQUENCE [LARGE SCALE GENOMIC DNA]</scope>
    <source>
        <strain evidence="2">Rhizoctonia solani AG1-IB 7/3/14</strain>
    </source>
</reference>
<evidence type="ECO:0000313" key="3">
    <source>
        <dbReference type="Proteomes" id="UP000059188"/>
    </source>
</evidence>
<feature type="compositionally biased region" description="Polar residues" evidence="1">
    <location>
        <begin position="126"/>
        <end position="135"/>
    </location>
</feature>
<sequence>MSIRRSPAPYSRPTSHSRNSAGCFSCASSPQSHAQMATQGQPTAPTRQPQHQGFGTPFGEALTHPGSMTLDDIRNLLNRLISSISKLSIRVAETEEATKDVQATVKNISQQVDIIAGKVDEPRTPEQANPTTAVDQTPRPGTMGKPRVKLEPPANIEWHSIHSDDESGAEDPDPTTSKRTPSVSLATAARSIS</sequence>
<proteinExistence type="predicted"/>
<keyword evidence="3" id="KW-1185">Reference proteome</keyword>
<feature type="compositionally biased region" description="Polar residues" evidence="1">
    <location>
        <begin position="12"/>
        <end position="53"/>
    </location>
</feature>
<feature type="region of interest" description="Disordered" evidence="1">
    <location>
        <begin position="120"/>
        <end position="193"/>
    </location>
</feature>